<protein>
    <submittedName>
        <fullName evidence="4">Phage/plasmid primase-like uncharacterized protein</fullName>
    </submittedName>
</protein>
<proteinExistence type="predicted"/>
<dbReference type="EMBL" id="QGGW01000017">
    <property type="protein sequence ID" value="PWK55548.1"/>
    <property type="molecule type" value="Genomic_DNA"/>
</dbReference>
<dbReference type="Pfam" id="PF23639">
    <property type="entry name" value="DUF7146"/>
    <property type="match status" value="1"/>
</dbReference>
<evidence type="ECO:0000313" key="4">
    <source>
        <dbReference type="EMBL" id="PWK55548.1"/>
    </source>
</evidence>
<dbReference type="Pfam" id="PF13362">
    <property type="entry name" value="Toprim_3"/>
    <property type="match status" value="1"/>
</dbReference>
<organism evidence="4 5">
    <name type="scientific">Roseicyclus mahoneyensis</name>
    <dbReference type="NCBI Taxonomy" id="164332"/>
    <lineage>
        <taxon>Bacteria</taxon>
        <taxon>Pseudomonadati</taxon>
        <taxon>Pseudomonadota</taxon>
        <taxon>Alphaproteobacteria</taxon>
        <taxon>Rhodobacterales</taxon>
        <taxon>Roseobacteraceae</taxon>
        <taxon>Roseicyclus</taxon>
    </lineage>
</organism>
<dbReference type="InterPro" id="IPR034154">
    <property type="entry name" value="TOPRIM_DnaG/twinkle"/>
</dbReference>
<feature type="domain" description="Toprim" evidence="2">
    <location>
        <begin position="235"/>
        <end position="322"/>
    </location>
</feature>
<feature type="region of interest" description="Disordered" evidence="1">
    <location>
        <begin position="100"/>
        <end position="123"/>
    </location>
</feature>
<evidence type="ECO:0000256" key="1">
    <source>
        <dbReference type="SAM" id="MobiDB-lite"/>
    </source>
</evidence>
<dbReference type="RefSeq" id="WP_109671040.1">
    <property type="nucleotide sequence ID" value="NZ_QGGW01000017.1"/>
</dbReference>
<sequence>MTRADVSELSSRLAACAEAVCRHYLPQGEKSGRYWLIGDARGTPGRSLFVRLTGPDRGKGAAGKWTDAQSGEHGDLLDIIRESLGLTDFKDVAEEARRFLSLPQPEPAARPDMSRPPANPGSTEAARRLFAMGTAIPGTPVAAYLRGRGIDPSGDLPALRFHPACYHRPTGGGTTRRLPAMVAAITDLDGQLTGVHRTWLAPGGAGKADLDTPRRAMGALLGHGVRFGRASDLLAAGEGIETVLSLRMALPRMPVLAALSAGHLSAILFPAGLRRLYVLRDRDPAGEGARERLRDRAASAGIETLTLTPRLGDFNDDLRRYGVDALRARLRLQLHPEDAARHLDGCSPGVTSGGAASP</sequence>
<dbReference type="CDD" id="cd01029">
    <property type="entry name" value="TOPRIM_primases"/>
    <property type="match status" value="1"/>
</dbReference>
<dbReference type="Proteomes" id="UP000245708">
    <property type="component" value="Unassembled WGS sequence"/>
</dbReference>
<keyword evidence="5" id="KW-1185">Reference proteome</keyword>
<name>A0A316G401_9RHOB</name>
<accession>A0A316G401</accession>
<dbReference type="AlphaFoldDB" id="A0A316G401"/>
<dbReference type="InterPro" id="IPR055570">
    <property type="entry name" value="DUF7146"/>
</dbReference>
<comment type="caution">
    <text evidence="4">The sequence shown here is derived from an EMBL/GenBank/DDBJ whole genome shotgun (WGS) entry which is preliminary data.</text>
</comment>
<dbReference type="OrthoDB" id="9811157at2"/>
<evidence type="ECO:0000259" key="3">
    <source>
        <dbReference type="Pfam" id="PF23639"/>
    </source>
</evidence>
<evidence type="ECO:0000313" key="5">
    <source>
        <dbReference type="Proteomes" id="UP000245708"/>
    </source>
</evidence>
<gene>
    <name evidence="4" type="ORF">C7455_11712</name>
</gene>
<dbReference type="InterPro" id="IPR006171">
    <property type="entry name" value="TOPRIM_dom"/>
</dbReference>
<evidence type="ECO:0000259" key="2">
    <source>
        <dbReference type="Pfam" id="PF13362"/>
    </source>
</evidence>
<reference evidence="4 5" key="1">
    <citation type="submission" date="2018-05" db="EMBL/GenBank/DDBJ databases">
        <title>Genomic Encyclopedia of Type Strains, Phase IV (KMG-IV): sequencing the most valuable type-strain genomes for metagenomic binning, comparative biology and taxonomic classification.</title>
        <authorList>
            <person name="Goeker M."/>
        </authorList>
    </citation>
    <scope>NUCLEOTIDE SEQUENCE [LARGE SCALE GENOMIC DNA]</scope>
    <source>
        <strain evidence="4 5">DSM 16097</strain>
    </source>
</reference>
<feature type="domain" description="DUF7146" evidence="3">
    <location>
        <begin position="122"/>
        <end position="227"/>
    </location>
</feature>